<gene>
    <name evidence="7" type="ORF">DN068_10185</name>
</gene>
<dbReference type="PIRSF" id="PIRSF001467">
    <property type="entry name" value="Peptidylpro_ismrse"/>
    <property type="match status" value="1"/>
</dbReference>
<dbReference type="InterPro" id="IPR024936">
    <property type="entry name" value="Cyclophilin-type_PPIase"/>
</dbReference>
<dbReference type="GO" id="GO:0006457">
    <property type="term" value="P:protein folding"/>
    <property type="evidence" value="ECO:0007669"/>
    <property type="project" value="InterPro"/>
</dbReference>
<dbReference type="RefSeq" id="WP_110998811.1">
    <property type="nucleotide sequence ID" value="NZ_QKTW01000016.1"/>
</dbReference>
<evidence type="ECO:0000256" key="2">
    <source>
        <dbReference type="ARBA" id="ARBA00007365"/>
    </source>
</evidence>
<keyword evidence="5" id="KW-0732">Signal</keyword>
<evidence type="ECO:0000313" key="7">
    <source>
        <dbReference type="EMBL" id="PZF72777.1"/>
    </source>
</evidence>
<dbReference type="PANTHER" id="PTHR45625:SF4">
    <property type="entry name" value="PEPTIDYLPROLYL ISOMERASE DOMAIN AND WD REPEAT-CONTAINING PROTEIN 1"/>
    <property type="match status" value="1"/>
</dbReference>
<evidence type="ECO:0000256" key="4">
    <source>
        <dbReference type="ARBA" id="ARBA00023235"/>
    </source>
</evidence>
<protein>
    <recommendedName>
        <fullName evidence="5">Peptidyl-prolyl cis-trans isomerase</fullName>
        <shortName evidence="5">PPIase</shortName>
        <ecNumber evidence="5">5.2.1.8</ecNumber>
    </recommendedName>
</protein>
<dbReference type="OrthoDB" id="9807797at2"/>
<dbReference type="SUPFAM" id="SSF50891">
    <property type="entry name" value="Cyclophilin-like"/>
    <property type="match status" value="1"/>
</dbReference>
<dbReference type="Proteomes" id="UP000248745">
    <property type="component" value="Unassembled WGS sequence"/>
</dbReference>
<reference evidence="7 8" key="1">
    <citation type="submission" date="2018-06" db="EMBL/GenBank/DDBJ databases">
        <title>Mucibacter soli gen. nov., sp. nov., a new member of the family Chitinophagaceae producing mucin.</title>
        <authorList>
            <person name="Kim M.-K."/>
            <person name="Park S."/>
            <person name="Kim T.-S."/>
            <person name="Joung Y."/>
            <person name="Han J.-H."/>
            <person name="Kim S.B."/>
        </authorList>
    </citation>
    <scope>NUCLEOTIDE SEQUENCE [LARGE SCALE GENOMIC DNA]</scope>
    <source>
        <strain evidence="7 8">R1-15</strain>
    </source>
</reference>
<organism evidence="7 8">
    <name type="scientific">Taibaiella soli</name>
    <dbReference type="NCBI Taxonomy" id="1649169"/>
    <lineage>
        <taxon>Bacteria</taxon>
        <taxon>Pseudomonadati</taxon>
        <taxon>Bacteroidota</taxon>
        <taxon>Chitinophagia</taxon>
        <taxon>Chitinophagales</taxon>
        <taxon>Chitinophagaceae</taxon>
        <taxon>Taibaiella</taxon>
    </lineage>
</organism>
<dbReference type="AlphaFoldDB" id="A0A2W2BA51"/>
<evidence type="ECO:0000256" key="5">
    <source>
        <dbReference type="RuleBase" id="RU363019"/>
    </source>
</evidence>
<dbReference type="InterPro" id="IPR029000">
    <property type="entry name" value="Cyclophilin-like_dom_sf"/>
</dbReference>
<dbReference type="PANTHER" id="PTHR45625">
    <property type="entry name" value="PEPTIDYL-PROLYL CIS-TRANS ISOMERASE-RELATED"/>
    <property type="match status" value="1"/>
</dbReference>
<dbReference type="PROSITE" id="PS00170">
    <property type="entry name" value="CSA_PPIASE_1"/>
    <property type="match status" value="1"/>
</dbReference>
<dbReference type="Pfam" id="PF00160">
    <property type="entry name" value="Pro_isomerase"/>
    <property type="match status" value="1"/>
</dbReference>
<keyword evidence="8" id="KW-1185">Reference proteome</keyword>
<evidence type="ECO:0000256" key="3">
    <source>
        <dbReference type="ARBA" id="ARBA00023110"/>
    </source>
</evidence>
<dbReference type="Gene3D" id="2.40.100.10">
    <property type="entry name" value="Cyclophilin-like"/>
    <property type="match status" value="1"/>
</dbReference>
<dbReference type="PROSITE" id="PS50072">
    <property type="entry name" value="CSA_PPIASE_2"/>
    <property type="match status" value="1"/>
</dbReference>
<sequence>MKKAALLVTLLILSLSVWAQKTKVVITTDYGKITMMLYDNTPQHRDNMIKLIKEKFYDGTLFHRVIPGFVIQGGDPDSKKAVPGQALGEGDLKYKIPAEINDEDFHQRGALAMARDENPDKASSACQFYIVVGKKYTDADLDKISQRNGRKFSTTQREMYKTEGGTPNLDGRYTVFGMVTSGMDVVDKIVAEPRDSNDRPKKDIHMISVRIVKKHKFLIF</sequence>
<dbReference type="EMBL" id="QKTW01000016">
    <property type="protein sequence ID" value="PZF72777.1"/>
    <property type="molecule type" value="Genomic_DNA"/>
</dbReference>
<keyword evidence="3 5" id="KW-0697">Rotamase</keyword>
<comment type="catalytic activity">
    <reaction evidence="5">
        <text>[protein]-peptidylproline (omega=180) = [protein]-peptidylproline (omega=0)</text>
        <dbReference type="Rhea" id="RHEA:16237"/>
        <dbReference type="Rhea" id="RHEA-COMP:10747"/>
        <dbReference type="Rhea" id="RHEA-COMP:10748"/>
        <dbReference type="ChEBI" id="CHEBI:83833"/>
        <dbReference type="ChEBI" id="CHEBI:83834"/>
        <dbReference type="EC" id="5.2.1.8"/>
    </reaction>
</comment>
<comment type="similarity">
    <text evidence="2 5">Belongs to the cyclophilin-type PPIase family.</text>
</comment>
<accession>A0A2W2BA51</accession>
<dbReference type="InterPro" id="IPR002130">
    <property type="entry name" value="Cyclophilin-type_PPIase_dom"/>
</dbReference>
<feature type="domain" description="PPIase cyclophilin-type" evidence="6">
    <location>
        <begin position="31"/>
        <end position="211"/>
    </location>
</feature>
<comment type="caution">
    <text evidence="7">The sequence shown here is derived from an EMBL/GenBank/DDBJ whole genome shotgun (WGS) entry which is preliminary data.</text>
</comment>
<feature type="chain" id="PRO_5015796540" description="Peptidyl-prolyl cis-trans isomerase" evidence="5">
    <location>
        <begin position="20"/>
        <end position="220"/>
    </location>
</feature>
<evidence type="ECO:0000259" key="6">
    <source>
        <dbReference type="PROSITE" id="PS50072"/>
    </source>
</evidence>
<evidence type="ECO:0000256" key="1">
    <source>
        <dbReference type="ARBA" id="ARBA00002388"/>
    </source>
</evidence>
<name>A0A2W2BA51_9BACT</name>
<dbReference type="CDD" id="cd00317">
    <property type="entry name" value="cyclophilin"/>
    <property type="match status" value="1"/>
</dbReference>
<dbReference type="PRINTS" id="PR00153">
    <property type="entry name" value="CSAPPISMRASE"/>
</dbReference>
<dbReference type="InterPro" id="IPR044666">
    <property type="entry name" value="Cyclophilin_A-like"/>
</dbReference>
<proteinExistence type="inferred from homology"/>
<feature type="signal peptide" evidence="5">
    <location>
        <begin position="1"/>
        <end position="19"/>
    </location>
</feature>
<keyword evidence="4 5" id="KW-0413">Isomerase</keyword>
<dbReference type="EC" id="5.2.1.8" evidence="5"/>
<comment type="function">
    <text evidence="1 5">PPIases accelerate the folding of proteins. It catalyzes the cis-trans isomerization of proline imidic peptide bonds in oligopeptides.</text>
</comment>
<evidence type="ECO:0000313" key="8">
    <source>
        <dbReference type="Proteomes" id="UP000248745"/>
    </source>
</evidence>
<dbReference type="GO" id="GO:0003755">
    <property type="term" value="F:peptidyl-prolyl cis-trans isomerase activity"/>
    <property type="evidence" value="ECO:0007669"/>
    <property type="project" value="UniProtKB-UniRule"/>
</dbReference>
<dbReference type="InterPro" id="IPR020892">
    <property type="entry name" value="Cyclophilin-type_PPIase_CS"/>
</dbReference>